<dbReference type="InterPro" id="IPR036388">
    <property type="entry name" value="WH-like_DNA-bd_sf"/>
</dbReference>
<sequence length="230" mass="25865">MFAANAAASTAEIAFLADLSDREINRLVDDNVLPRALVARNRSRRFAPLAAAFAEFYFQTSECLTRSARMHVIEALTERVLAHPQTEALLMLSAEMKRVRLDWTVAYSGVTVELTPYVKGAMGRVERVRRALRSIVEDQKTLGGMPCFKGTRLPIANVLGMVDEGTRFEELCFAYPFLTVDLIEDAQIYAKTRPRLGRPRRIKQMFPGARLVRSKVVQLHQEPHKAASSD</sequence>
<proteinExistence type="predicted"/>
<dbReference type="Pfam" id="PF04255">
    <property type="entry name" value="DUF433"/>
    <property type="match status" value="1"/>
</dbReference>
<dbReference type="Proteomes" id="UP001189757">
    <property type="component" value="Unassembled WGS sequence"/>
</dbReference>
<name>A0ABM9KDR9_9RALS</name>
<dbReference type="RefSeq" id="WP_316682904.1">
    <property type="nucleotide sequence ID" value="NZ_CATZLL010000025.1"/>
</dbReference>
<comment type="caution">
    <text evidence="1">The sequence shown here is derived from an EMBL/GenBank/DDBJ whole genome shotgun (WGS) entry which is preliminary data.</text>
</comment>
<evidence type="ECO:0008006" key="3">
    <source>
        <dbReference type="Google" id="ProtNLM"/>
    </source>
</evidence>
<dbReference type="SUPFAM" id="SSF46689">
    <property type="entry name" value="Homeodomain-like"/>
    <property type="match status" value="1"/>
</dbReference>
<evidence type="ECO:0000313" key="2">
    <source>
        <dbReference type="Proteomes" id="UP001189757"/>
    </source>
</evidence>
<keyword evidence="2" id="KW-1185">Reference proteome</keyword>
<organism evidence="1 2">
    <name type="scientific">Ralstonia flaminis</name>
    <dbReference type="NCBI Taxonomy" id="3058597"/>
    <lineage>
        <taxon>Bacteria</taxon>
        <taxon>Pseudomonadati</taxon>
        <taxon>Pseudomonadota</taxon>
        <taxon>Betaproteobacteria</taxon>
        <taxon>Burkholderiales</taxon>
        <taxon>Burkholderiaceae</taxon>
        <taxon>Ralstonia</taxon>
    </lineage>
</organism>
<dbReference type="EMBL" id="CATZLL010000025">
    <property type="protein sequence ID" value="CAJ0822700.1"/>
    <property type="molecule type" value="Genomic_DNA"/>
</dbReference>
<evidence type="ECO:0000313" key="1">
    <source>
        <dbReference type="EMBL" id="CAJ0822700.1"/>
    </source>
</evidence>
<dbReference type="InterPro" id="IPR009057">
    <property type="entry name" value="Homeodomain-like_sf"/>
</dbReference>
<protein>
    <recommendedName>
        <fullName evidence="3">DUF433 domain-containing protein</fullName>
    </recommendedName>
</protein>
<gene>
    <name evidence="1" type="ORF">LMG18101_05140</name>
</gene>
<accession>A0ABM9KDR9</accession>
<reference evidence="1 2" key="1">
    <citation type="submission" date="2023-07" db="EMBL/GenBank/DDBJ databases">
        <authorList>
            <person name="Peeters C."/>
        </authorList>
    </citation>
    <scope>NUCLEOTIDE SEQUENCE [LARGE SCALE GENOMIC DNA]</scope>
    <source>
        <strain evidence="1 2">LMG 18101</strain>
    </source>
</reference>
<dbReference type="Gene3D" id="1.10.10.10">
    <property type="entry name" value="Winged helix-like DNA-binding domain superfamily/Winged helix DNA-binding domain"/>
    <property type="match status" value="1"/>
</dbReference>
<dbReference type="InterPro" id="IPR007367">
    <property type="entry name" value="DUF433"/>
</dbReference>